<keyword evidence="3" id="KW-1185">Reference proteome</keyword>
<proteinExistence type="predicted"/>
<dbReference type="PANTHER" id="PTHR46599">
    <property type="entry name" value="PIGGYBAC TRANSPOSABLE ELEMENT-DERIVED PROTEIN 4"/>
    <property type="match status" value="1"/>
</dbReference>
<accession>A0ABM3JHE6</accession>
<evidence type="ECO:0000256" key="1">
    <source>
        <dbReference type="SAM" id="MobiDB-lite"/>
    </source>
</evidence>
<feature type="region of interest" description="Disordered" evidence="1">
    <location>
        <begin position="17"/>
        <end position="53"/>
    </location>
</feature>
<organism evidence="3 4">
    <name type="scientific">Bactrocera dorsalis</name>
    <name type="common">Oriental fruit fly</name>
    <name type="synonym">Dacus dorsalis</name>
    <dbReference type="NCBI Taxonomy" id="27457"/>
    <lineage>
        <taxon>Eukaryota</taxon>
        <taxon>Metazoa</taxon>
        <taxon>Ecdysozoa</taxon>
        <taxon>Arthropoda</taxon>
        <taxon>Hexapoda</taxon>
        <taxon>Insecta</taxon>
        <taxon>Pterygota</taxon>
        <taxon>Neoptera</taxon>
        <taxon>Endopterygota</taxon>
        <taxon>Diptera</taxon>
        <taxon>Brachycera</taxon>
        <taxon>Muscomorpha</taxon>
        <taxon>Tephritoidea</taxon>
        <taxon>Tephritidae</taxon>
        <taxon>Bactrocera</taxon>
        <taxon>Bactrocera</taxon>
    </lineage>
</organism>
<evidence type="ECO:0000313" key="4">
    <source>
        <dbReference type="RefSeq" id="XP_049308661.1"/>
    </source>
</evidence>
<dbReference type="RefSeq" id="XP_049308661.1">
    <property type="nucleotide sequence ID" value="XM_049452704.1"/>
</dbReference>
<dbReference type="InterPro" id="IPR029526">
    <property type="entry name" value="PGBD"/>
</dbReference>
<protein>
    <submittedName>
        <fullName evidence="4">PiggyBac transposable element-derived protein 4-like</fullName>
    </submittedName>
</protein>
<reference evidence="4" key="1">
    <citation type="submission" date="2025-08" db="UniProtKB">
        <authorList>
            <consortium name="RefSeq"/>
        </authorList>
    </citation>
    <scope>IDENTIFICATION</scope>
    <source>
        <tissue evidence="4">Adult</tissue>
    </source>
</reference>
<evidence type="ECO:0000259" key="2">
    <source>
        <dbReference type="Pfam" id="PF13843"/>
    </source>
</evidence>
<feature type="compositionally biased region" description="Acidic residues" evidence="1">
    <location>
        <begin position="27"/>
        <end position="53"/>
    </location>
</feature>
<sequence>MSKRSLSQKKLERVVESLSDFSAGSSDEYEPSEDETDSSFEDSEKETASENENEFEYIQGDFQESSTSQPAQNPLHYHRTLENCISRDRYVVLTSKLYFSQPNKPPDATKSYYVDDLISCLKHSFSKCRQDSLFQSIDESNPKFKGRSSLKQYMPMKPIKRGIKLWLRCDADSGYTYDLNVYVGKGTEVSSDALTLGEKVVKRLVGTIKGPDVVLCFDGFFTSVNLLETINFAAVGTCMTNRKNVPSITGKLKRGESKFTCTDTGLMCTKWQDTKEVLLMSNCHKPNVTKISKKDKTGQTGEIDCPEANTFYRQKMGGVDHADQFISLYHHDRKSSKWWKKVFYTCLGMCTTNAWIIYNDLRRKNEKVPYLTYVVNLAEELIAKGKNTITKKRSNFEEKKTLWISITSPYRRCH</sequence>
<dbReference type="GeneID" id="125777618"/>
<name>A0ABM3JHE6_BACDO</name>
<feature type="domain" description="PiggyBac transposable element-derived protein" evidence="2">
    <location>
        <begin position="78"/>
        <end position="355"/>
    </location>
</feature>
<evidence type="ECO:0000313" key="3">
    <source>
        <dbReference type="Proteomes" id="UP001652620"/>
    </source>
</evidence>
<dbReference type="Proteomes" id="UP001652620">
    <property type="component" value="Chromosome 3"/>
</dbReference>
<dbReference type="PANTHER" id="PTHR46599:SF3">
    <property type="entry name" value="PIGGYBAC TRANSPOSABLE ELEMENT-DERIVED PROTEIN 4"/>
    <property type="match status" value="1"/>
</dbReference>
<gene>
    <name evidence="4" type="primary">LOC125777618</name>
</gene>
<dbReference type="Pfam" id="PF13843">
    <property type="entry name" value="DDE_Tnp_1_7"/>
    <property type="match status" value="1"/>
</dbReference>